<organism evidence="2 3">
    <name type="scientific">Roseicella aquatilis</name>
    <dbReference type="NCBI Taxonomy" id="2527868"/>
    <lineage>
        <taxon>Bacteria</taxon>
        <taxon>Pseudomonadati</taxon>
        <taxon>Pseudomonadota</taxon>
        <taxon>Alphaproteobacteria</taxon>
        <taxon>Acetobacterales</taxon>
        <taxon>Roseomonadaceae</taxon>
        <taxon>Roseicella</taxon>
    </lineage>
</organism>
<dbReference type="AlphaFoldDB" id="A0A4R4DPC4"/>
<evidence type="ECO:0000256" key="1">
    <source>
        <dbReference type="SAM" id="MobiDB-lite"/>
    </source>
</evidence>
<comment type="caution">
    <text evidence="2">The sequence shown here is derived from an EMBL/GenBank/DDBJ whole genome shotgun (WGS) entry which is preliminary data.</text>
</comment>
<evidence type="ECO:0000313" key="3">
    <source>
        <dbReference type="Proteomes" id="UP000295023"/>
    </source>
</evidence>
<evidence type="ECO:0000313" key="2">
    <source>
        <dbReference type="EMBL" id="TCZ63541.1"/>
    </source>
</evidence>
<dbReference type="EMBL" id="SKBM01000007">
    <property type="protein sequence ID" value="TCZ63541.1"/>
    <property type="molecule type" value="Genomic_DNA"/>
</dbReference>
<feature type="region of interest" description="Disordered" evidence="1">
    <location>
        <begin position="1"/>
        <end position="75"/>
    </location>
</feature>
<name>A0A4R4DPC4_9PROT</name>
<sequence>MRRPMFGDVIITGRTARGSPWRRPAGSVPAHDEAPDAQRLAELGHPDRGAADPPPRRRGSRHATRGRCGRAFLTP</sequence>
<proteinExistence type="predicted"/>
<gene>
    <name evidence="2" type="ORF">EXY23_09100</name>
</gene>
<protein>
    <submittedName>
        <fullName evidence="2">Uncharacterized protein</fullName>
    </submittedName>
</protein>
<reference evidence="2 3" key="1">
    <citation type="submission" date="2019-03" db="EMBL/GenBank/DDBJ databases">
        <title>Paracraurococcus aquatilis NE82 genome sequence.</title>
        <authorList>
            <person name="Zhao Y."/>
            <person name="Du Z."/>
        </authorList>
    </citation>
    <scope>NUCLEOTIDE SEQUENCE [LARGE SCALE GENOMIC DNA]</scope>
    <source>
        <strain evidence="2 3">NE82</strain>
    </source>
</reference>
<accession>A0A4R4DPC4</accession>
<dbReference type="Proteomes" id="UP000295023">
    <property type="component" value="Unassembled WGS sequence"/>
</dbReference>
<feature type="compositionally biased region" description="Basic residues" evidence="1">
    <location>
        <begin position="56"/>
        <end position="68"/>
    </location>
</feature>
<keyword evidence="3" id="KW-1185">Reference proteome</keyword>